<dbReference type="Proteomes" id="UP000177088">
    <property type="component" value="Unassembled WGS sequence"/>
</dbReference>
<dbReference type="EMBL" id="MGEA01000012">
    <property type="protein sequence ID" value="OGL74599.1"/>
    <property type="molecule type" value="Genomic_DNA"/>
</dbReference>
<evidence type="ECO:0000313" key="1">
    <source>
        <dbReference type="EMBL" id="OGL74599.1"/>
    </source>
</evidence>
<gene>
    <name evidence="1" type="ORF">A3C96_02100</name>
</gene>
<organism evidence="1 2">
    <name type="scientific">Candidatus Uhrbacteria bacterium RIFCSPHIGHO2_02_FULL_60_10</name>
    <dbReference type="NCBI Taxonomy" id="1802392"/>
    <lineage>
        <taxon>Bacteria</taxon>
        <taxon>Candidatus Uhriibacteriota</taxon>
    </lineage>
</organism>
<proteinExistence type="predicted"/>
<comment type="caution">
    <text evidence="1">The sequence shown here is derived from an EMBL/GenBank/DDBJ whole genome shotgun (WGS) entry which is preliminary data.</text>
</comment>
<dbReference type="AlphaFoldDB" id="A0A1F7U8M4"/>
<protein>
    <submittedName>
        <fullName evidence="1">Uncharacterized protein</fullName>
    </submittedName>
</protein>
<evidence type="ECO:0000313" key="2">
    <source>
        <dbReference type="Proteomes" id="UP000177088"/>
    </source>
</evidence>
<name>A0A1F7U8M4_9BACT</name>
<accession>A0A1F7U8M4</accession>
<reference evidence="1 2" key="1">
    <citation type="journal article" date="2016" name="Nat. Commun.">
        <title>Thousands of microbial genomes shed light on interconnected biogeochemical processes in an aquifer system.</title>
        <authorList>
            <person name="Anantharaman K."/>
            <person name="Brown C.T."/>
            <person name="Hug L.A."/>
            <person name="Sharon I."/>
            <person name="Castelle C.J."/>
            <person name="Probst A.J."/>
            <person name="Thomas B.C."/>
            <person name="Singh A."/>
            <person name="Wilkins M.J."/>
            <person name="Karaoz U."/>
            <person name="Brodie E.L."/>
            <person name="Williams K.H."/>
            <person name="Hubbard S.S."/>
            <person name="Banfield J.F."/>
        </authorList>
    </citation>
    <scope>NUCLEOTIDE SEQUENCE [LARGE SCALE GENOMIC DNA]</scope>
</reference>
<sequence length="148" mass="17090">MTNFDKHWEKGLKAKAKEKRRAEKKAAAEQELIDAQKVILEIPRLIAAAIDKGKKFCAVTGWIEGGDLAASLPYRKSSYEARFNWERFAPHRLYRKVGETVLSAELFTGRIRRIIIWCNQNGLECFLGPYRMSDPNDNDEYNLCVRPK</sequence>